<sequence length="347" mass="37537">MEKGFLNSGSKKSGVEEKIGSSMHEASNATKNDGIQLGKDGKPLHNPKGGPIKPILKTGKVTVAGESIIASKSGPMQQGSFFVEPSLSTSNEPSTQGSMADLFKSNQQRNKKIIKVSHITTFEEINGADVAIPKAVVDEVREHFSNTLYGYFIGIPLEDGLGHSMETIEVEFEWKPPHCGVCKTFGHTLSTCPKRTTETTNSGNKNTTKSDSKSVNTADEEGFVEVSNRKKKGKNHGKSTRIDGIKFTKPKASFYQEKKGPKSTANQSKASTSSSIPVIHMIRLCLYGWWLRSTSPSGEKLKAEIAVLGVVSEAPPNKVGSPGGPLASKIFIFVILYLEIKLLIEVI</sequence>
<proteinExistence type="predicted"/>
<feature type="region of interest" description="Disordered" evidence="1">
    <location>
        <begin position="192"/>
        <end position="242"/>
    </location>
</feature>
<feature type="region of interest" description="Disordered" evidence="1">
    <location>
        <begin position="1"/>
        <end position="55"/>
    </location>
</feature>
<comment type="caution">
    <text evidence="2">The sequence shown here is derived from an EMBL/GenBank/DDBJ whole genome shotgun (WGS) entry which is preliminary data.</text>
</comment>
<evidence type="ECO:0000256" key="1">
    <source>
        <dbReference type="SAM" id="MobiDB-lite"/>
    </source>
</evidence>
<evidence type="ECO:0008006" key="4">
    <source>
        <dbReference type="Google" id="ProtNLM"/>
    </source>
</evidence>
<organism evidence="2 3">
    <name type="scientific">Tanacetum coccineum</name>
    <dbReference type="NCBI Taxonomy" id="301880"/>
    <lineage>
        <taxon>Eukaryota</taxon>
        <taxon>Viridiplantae</taxon>
        <taxon>Streptophyta</taxon>
        <taxon>Embryophyta</taxon>
        <taxon>Tracheophyta</taxon>
        <taxon>Spermatophyta</taxon>
        <taxon>Magnoliopsida</taxon>
        <taxon>eudicotyledons</taxon>
        <taxon>Gunneridae</taxon>
        <taxon>Pentapetalae</taxon>
        <taxon>asterids</taxon>
        <taxon>campanulids</taxon>
        <taxon>Asterales</taxon>
        <taxon>Asteraceae</taxon>
        <taxon>Asteroideae</taxon>
        <taxon>Anthemideae</taxon>
        <taxon>Anthemidinae</taxon>
        <taxon>Tanacetum</taxon>
    </lineage>
</organism>
<dbReference type="EMBL" id="BQNB010010789">
    <property type="protein sequence ID" value="GJS81982.1"/>
    <property type="molecule type" value="Genomic_DNA"/>
</dbReference>
<reference evidence="2" key="1">
    <citation type="journal article" date="2022" name="Int. J. Mol. Sci.">
        <title>Draft Genome of Tanacetum Coccineum: Genomic Comparison of Closely Related Tanacetum-Family Plants.</title>
        <authorList>
            <person name="Yamashiro T."/>
            <person name="Shiraishi A."/>
            <person name="Nakayama K."/>
            <person name="Satake H."/>
        </authorList>
    </citation>
    <scope>NUCLEOTIDE SEQUENCE</scope>
</reference>
<name>A0ABQ4YYL1_9ASTR</name>
<feature type="compositionally biased region" description="Low complexity" evidence="1">
    <location>
        <begin position="198"/>
        <end position="217"/>
    </location>
</feature>
<dbReference type="Proteomes" id="UP001151760">
    <property type="component" value="Unassembled WGS sequence"/>
</dbReference>
<feature type="compositionally biased region" description="Polar residues" evidence="1">
    <location>
        <begin position="24"/>
        <end position="33"/>
    </location>
</feature>
<keyword evidence="3" id="KW-1185">Reference proteome</keyword>
<feature type="compositionally biased region" description="Basic residues" evidence="1">
    <location>
        <begin position="229"/>
        <end position="239"/>
    </location>
</feature>
<evidence type="ECO:0000313" key="3">
    <source>
        <dbReference type="Proteomes" id="UP001151760"/>
    </source>
</evidence>
<reference evidence="2" key="2">
    <citation type="submission" date="2022-01" db="EMBL/GenBank/DDBJ databases">
        <authorList>
            <person name="Yamashiro T."/>
            <person name="Shiraishi A."/>
            <person name="Satake H."/>
            <person name="Nakayama K."/>
        </authorList>
    </citation>
    <scope>NUCLEOTIDE SEQUENCE</scope>
</reference>
<protein>
    <recommendedName>
        <fullName evidence="4">Zinc knuckle CX2CX4HX4C</fullName>
    </recommendedName>
</protein>
<accession>A0ABQ4YYL1</accession>
<evidence type="ECO:0000313" key="2">
    <source>
        <dbReference type="EMBL" id="GJS81982.1"/>
    </source>
</evidence>
<gene>
    <name evidence="2" type="ORF">Tco_0748523</name>
</gene>